<accession>A0AAT9FN46</accession>
<dbReference type="KEGG" id="osu:NT6N_23760"/>
<name>A0AAT9FN46_9BACT</name>
<evidence type="ECO:0000313" key="2">
    <source>
        <dbReference type="EMBL" id="BDS07336.1"/>
    </source>
</evidence>
<keyword evidence="1" id="KW-0812">Transmembrane</keyword>
<protein>
    <recommendedName>
        <fullName evidence="3">HEAT repeat domain-containing protein</fullName>
    </recommendedName>
</protein>
<sequence length="276" mass="31857">MNDWRVFYTRPWTFTFGKNKKTHKQHMKVNSIIIGALVWVVNFSCIAGEGLIGARVSRPHDLDDIAAEIVGGKRSFSDDELLLTARGLWDLFDSTDRPALIAKLVSTHAEWKAINNLILETRAKDPKKILPILLRARDINFKATKVLAERHFIRALANNEVEFTGRIIDWYDDNGFDHKEITKHKVLLELINSVDFWRSIKDGDSFSTHYLLKTYLARLDKPEQSLVEIPKVIRIMEKTWDSDEIMPPVRRGDPFGTRALFRFDKNKGSDTPKPKK</sequence>
<keyword evidence="1" id="KW-1133">Transmembrane helix</keyword>
<evidence type="ECO:0008006" key="3">
    <source>
        <dbReference type="Google" id="ProtNLM"/>
    </source>
</evidence>
<evidence type="ECO:0000256" key="1">
    <source>
        <dbReference type="SAM" id="Phobius"/>
    </source>
</evidence>
<dbReference type="EMBL" id="AP026866">
    <property type="protein sequence ID" value="BDS07336.1"/>
    <property type="molecule type" value="Genomic_DNA"/>
</dbReference>
<dbReference type="AlphaFoldDB" id="A0AAT9FN46"/>
<reference evidence="2" key="1">
    <citation type="submission" date="2024-07" db="EMBL/GenBank/DDBJ databases">
        <title>Complete genome sequence of Verrucomicrobiaceae bacterium NT6N.</title>
        <authorList>
            <person name="Huang C."/>
            <person name="Takami H."/>
            <person name="Hamasaki K."/>
        </authorList>
    </citation>
    <scope>NUCLEOTIDE SEQUENCE</scope>
    <source>
        <strain evidence="2">NT6N</strain>
    </source>
</reference>
<feature type="transmembrane region" description="Helical" evidence="1">
    <location>
        <begin position="29"/>
        <end position="52"/>
    </location>
</feature>
<keyword evidence="1" id="KW-0472">Membrane</keyword>
<organism evidence="2">
    <name type="scientific">Oceaniferula spumae</name>
    <dbReference type="NCBI Taxonomy" id="2979115"/>
    <lineage>
        <taxon>Bacteria</taxon>
        <taxon>Pseudomonadati</taxon>
        <taxon>Verrucomicrobiota</taxon>
        <taxon>Verrucomicrobiia</taxon>
        <taxon>Verrucomicrobiales</taxon>
        <taxon>Verrucomicrobiaceae</taxon>
        <taxon>Oceaniferula</taxon>
    </lineage>
</organism>
<gene>
    <name evidence="2" type="ORF">NT6N_23760</name>
</gene>
<proteinExistence type="predicted"/>